<name>A0A0E9VT87_ANGAN</name>
<proteinExistence type="predicted"/>
<organism evidence="1">
    <name type="scientific">Anguilla anguilla</name>
    <name type="common">European freshwater eel</name>
    <name type="synonym">Muraena anguilla</name>
    <dbReference type="NCBI Taxonomy" id="7936"/>
    <lineage>
        <taxon>Eukaryota</taxon>
        <taxon>Metazoa</taxon>
        <taxon>Chordata</taxon>
        <taxon>Craniata</taxon>
        <taxon>Vertebrata</taxon>
        <taxon>Euteleostomi</taxon>
        <taxon>Actinopterygii</taxon>
        <taxon>Neopterygii</taxon>
        <taxon>Teleostei</taxon>
        <taxon>Anguilliformes</taxon>
        <taxon>Anguillidae</taxon>
        <taxon>Anguilla</taxon>
    </lineage>
</organism>
<dbReference type="EMBL" id="GBXM01027301">
    <property type="protein sequence ID" value="JAH81276.1"/>
    <property type="molecule type" value="Transcribed_RNA"/>
</dbReference>
<reference evidence="1" key="1">
    <citation type="submission" date="2014-11" db="EMBL/GenBank/DDBJ databases">
        <authorList>
            <person name="Amaro Gonzalez C."/>
        </authorList>
    </citation>
    <scope>NUCLEOTIDE SEQUENCE</scope>
</reference>
<dbReference type="AlphaFoldDB" id="A0A0E9VT87"/>
<reference evidence="1" key="2">
    <citation type="journal article" date="2015" name="Fish Shellfish Immunol.">
        <title>Early steps in the European eel (Anguilla anguilla)-Vibrio vulnificus interaction in the gills: Role of the RtxA13 toxin.</title>
        <authorList>
            <person name="Callol A."/>
            <person name="Pajuelo D."/>
            <person name="Ebbesson L."/>
            <person name="Teles M."/>
            <person name="MacKenzie S."/>
            <person name="Amaro C."/>
        </authorList>
    </citation>
    <scope>NUCLEOTIDE SEQUENCE</scope>
</reference>
<protein>
    <submittedName>
        <fullName evidence="1">Uncharacterized protein</fullName>
    </submittedName>
</protein>
<accession>A0A0E9VT87</accession>
<evidence type="ECO:0000313" key="1">
    <source>
        <dbReference type="EMBL" id="JAH81276.1"/>
    </source>
</evidence>
<sequence>MMHETHGSREEGGPWRVLMYRAQNFVLHSCSENIKEGKEGINT</sequence>